<dbReference type="AlphaFoldDB" id="A0A5K0YCM8"/>
<gene>
    <name evidence="1" type="ORF">NYM_LOCUS8966</name>
</gene>
<proteinExistence type="predicted"/>
<dbReference type="EMBL" id="LR721777">
    <property type="protein sequence ID" value="VVV75379.1"/>
    <property type="molecule type" value="Genomic_DNA"/>
</dbReference>
<name>A0A5K0YCM8_9MAGN</name>
<reference evidence="1" key="1">
    <citation type="submission" date="2019-09" db="EMBL/GenBank/DDBJ databases">
        <authorList>
            <person name="Zhang L."/>
        </authorList>
    </citation>
    <scope>NUCLEOTIDE SEQUENCE</scope>
</reference>
<accession>A0A5K0YCM8</accession>
<protein>
    <submittedName>
        <fullName evidence="1">Uncharacterized protein</fullName>
    </submittedName>
</protein>
<evidence type="ECO:0000313" key="1">
    <source>
        <dbReference type="EMBL" id="VVV75379.1"/>
    </source>
</evidence>
<organism evidence="1">
    <name type="scientific">Nymphaea colorata</name>
    <name type="common">pocket water lily</name>
    <dbReference type="NCBI Taxonomy" id="210225"/>
    <lineage>
        <taxon>Eukaryota</taxon>
        <taxon>Viridiplantae</taxon>
        <taxon>Streptophyta</taxon>
        <taxon>Embryophyta</taxon>
        <taxon>Tracheophyta</taxon>
        <taxon>Spermatophyta</taxon>
        <taxon>Magnoliopsida</taxon>
        <taxon>Nymphaeales</taxon>
        <taxon>Nymphaeaceae</taxon>
        <taxon>Nymphaea</taxon>
    </lineage>
</organism>
<sequence>MRNYMCLGLVMMVESEKISAYRDELKSLVNGS</sequence>